<dbReference type="AlphaFoldDB" id="A0A085VGZ9"/>
<dbReference type="Proteomes" id="UP000028631">
    <property type="component" value="Unassembled WGS sequence"/>
</dbReference>
<keyword evidence="2" id="KW-1185">Reference proteome</keyword>
<reference evidence="1 2" key="1">
    <citation type="submission" date="2014-07" db="EMBL/GenBank/DDBJ databases">
        <title>Draft Genome Sequences of Environmental Pseudomonas syringae strains.</title>
        <authorList>
            <person name="Baltrus D.A."/>
            <person name="Berge O."/>
            <person name="Morris C."/>
        </authorList>
    </citation>
    <scope>NUCLEOTIDE SEQUENCE [LARGE SCALE GENOMIC DNA]</scope>
    <source>
        <strain evidence="1 2">GAW0119</strain>
    </source>
</reference>
<name>A0A085VGZ9_PSESX</name>
<proteinExistence type="predicted"/>
<dbReference type="PATRIC" id="fig|317.175.peg.3186"/>
<dbReference type="EMBL" id="JPQU01000042">
    <property type="protein sequence ID" value="KFE54712.1"/>
    <property type="molecule type" value="Genomic_DNA"/>
</dbReference>
<accession>A0A085VGZ9</accession>
<evidence type="ECO:0000313" key="2">
    <source>
        <dbReference type="Proteomes" id="UP000028631"/>
    </source>
</evidence>
<gene>
    <name evidence="1" type="ORF">IV01_15315</name>
</gene>
<evidence type="ECO:0000313" key="1">
    <source>
        <dbReference type="EMBL" id="KFE54712.1"/>
    </source>
</evidence>
<organism evidence="1 2">
    <name type="scientific">Pseudomonas syringae</name>
    <dbReference type="NCBI Taxonomy" id="317"/>
    <lineage>
        <taxon>Bacteria</taxon>
        <taxon>Pseudomonadati</taxon>
        <taxon>Pseudomonadota</taxon>
        <taxon>Gammaproteobacteria</taxon>
        <taxon>Pseudomonadales</taxon>
        <taxon>Pseudomonadaceae</taxon>
        <taxon>Pseudomonas</taxon>
    </lineage>
</organism>
<sequence>MSAYRAEFNPTVIHWPCDVVGGFDGDERHLPDTPLFAAFGSSHQTKQESFDSDDFVGATGVALHLAREEVGVTKHLPNLNTAFASKHAPTRSPFAARQRGVWKTGNLPQSTQTILASYHLQKKLSLRISFARIRLIF</sequence>
<protein>
    <submittedName>
        <fullName evidence="1">Uncharacterized protein</fullName>
    </submittedName>
</protein>
<comment type="caution">
    <text evidence="1">The sequence shown here is derived from an EMBL/GenBank/DDBJ whole genome shotgun (WGS) entry which is preliminary data.</text>
</comment>